<proteinExistence type="predicted"/>
<keyword evidence="3" id="KW-1185">Reference proteome</keyword>
<dbReference type="EMBL" id="JBHSVR010000001">
    <property type="protein sequence ID" value="MFC6634734.1"/>
    <property type="molecule type" value="Genomic_DNA"/>
</dbReference>
<gene>
    <name evidence="2" type="ORF">ACFQBM_15715</name>
</gene>
<dbReference type="RefSeq" id="WP_226864809.1">
    <property type="nucleotide sequence ID" value="NZ_JACZFR010000021.1"/>
</dbReference>
<evidence type="ECO:0000313" key="2">
    <source>
        <dbReference type="EMBL" id="MFC6634734.1"/>
    </source>
</evidence>
<dbReference type="Proteomes" id="UP001596425">
    <property type="component" value="Unassembled WGS sequence"/>
</dbReference>
<feature type="chain" id="PRO_5045732261" evidence="1">
    <location>
        <begin position="19"/>
        <end position="262"/>
    </location>
</feature>
<name>A0ABW1YTL3_9GAMM</name>
<feature type="signal peptide" evidence="1">
    <location>
        <begin position="1"/>
        <end position="18"/>
    </location>
</feature>
<evidence type="ECO:0000313" key="3">
    <source>
        <dbReference type="Proteomes" id="UP001596425"/>
    </source>
</evidence>
<sequence>MYFWLLGLLLMVPVLATAQSGEDLAKKLANPIASLISVPFQGNWDYDVGPVEGGERFTLNIQPVIPISINDNWNLISRTILPVINQRSIFPGSGTQTGLGATTQSLFFSPKEPTANGITWGAGPVFLLPTTTDDLLGTEKWGAGPTAVALKQQGHWTYGALVNQIWSFAGPDSDPDVNQAFIQPFFSYTTPTAWTFTFTSESTYDWDAEQWTVPLDFLVAKVFKIGQQHAQLQLGPRYFADSPPLGPHKWGFRINFVLMYPK</sequence>
<reference evidence="3" key="1">
    <citation type="journal article" date="2019" name="Int. J. Syst. Evol. Microbiol.">
        <title>The Global Catalogue of Microorganisms (GCM) 10K type strain sequencing project: providing services to taxonomists for standard genome sequencing and annotation.</title>
        <authorList>
            <consortium name="The Broad Institute Genomics Platform"/>
            <consortium name="The Broad Institute Genome Sequencing Center for Infectious Disease"/>
            <person name="Wu L."/>
            <person name="Ma J."/>
        </authorList>
    </citation>
    <scope>NUCLEOTIDE SEQUENCE [LARGE SCALE GENOMIC DNA]</scope>
    <source>
        <strain evidence="3">CGMCC 1.13718</strain>
    </source>
</reference>
<accession>A0ABW1YTL3</accession>
<organism evidence="2 3">
    <name type="scientific">Microbulbifer taiwanensis</name>
    <dbReference type="NCBI Taxonomy" id="986746"/>
    <lineage>
        <taxon>Bacteria</taxon>
        <taxon>Pseudomonadati</taxon>
        <taxon>Pseudomonadota</taxon>
        <taxon>Gammaproteobacteria</taxon>
        <taxon>Cellvibrionales</taxon>
        <taxon>Microbulbiferaceae</taxon>
        <taxon>Microbulbifer</taxon>
    </lineage>
</organism>
<evidence type="ECO:0000256" key="1">
    <source>
        <dbReference type="SAM" id="SignalP"/>
    </source>
</evidence>
<comment type="caution">
    <text evidence="2">The sequence shown here is derived from an EMBL/GenBank/DDBJ whole genome shotgun (WGS) entry which is preliminary data.</text>
</comment>
<protein>
    <submittedName>
        <fullName evidence="2">Transporter</fullName>
    </submittedName>
</protein>
<keyword evidence="1" id="KW-0732">Signal</keyword>